<feature type="region of interest" description="Disordered" evidence="1">
    <location>
        <begin position="19"/>
        <end position="217"/>
    </location>
</feature>
<dbReference type="AlphaFoldDB" id="A0A2A9PHV2"/>
<feature type="region of interest" description="Disordered" evidence="1">
    <location>
        <begin position="282"/>
        <end position="303"/>
    </location>
</feature>
<name>A0A2A9PHV2_OPHUN</name>
<organism evidence="2 3">
    <name type="scientific">Ophiocordyceps unilateralis</name>
    <name type="common">Zombie-ant fungus</name>
    <name type="synonym">Torrubia unilateralis</name>
    <dbReference type="NCBI Taxonomy" id="268505"/>
    <lineage>
        <taxon>Eukaryota</taxon>
        <taxon>Fungi</taxon>
        <taxon>Dikarya</taxon>
        <taxon>Ascomycota</taxon>
        <taxon>Pezizomycotina</taxon>
        <taxon>Sordariomycetes</taxon>
        <taxon>Hypocreomycetidae</taxon>
        <taxon>Hypocreales</taxon>
        <taxon>Ophiocordycipitaceae</taxon>
        <taxon>Ophiocordyceps</taxon>
    </lineage>
</organism>
<dbReference type="Proteomes" id="UP000037136">
    <property type="component" value="Unassembled WGS sequence"/>
</dbReference>
<reference evidence="2 3" key="2">
    <citation type="journal article" date="2017" name="Sci. Rep.">
        <title>Ant-infecting Ophiocordyceps genomes reveal a high diversity of potential behavioral manipulation genes and a possible major role for enterotoxins.</title>
        <authorList>
            <person name="de Bekker C."/>
            <person name="Ohm R.A."/>
            <person name="Evans H.C."/>
            <person name="Brachmann A."/>
            <person name="Hughes D.P."/>
        </authorList>
    </citation>
    <scope>NUCLEOTIDE SEQUENCE [LARGE SCALE GENOMIC DNA]</scope>
    <source>
        <strain evidence="2 3">SC16a</strain>
    </source>
</reference>
<evidence type="ECO:0000313" key="3">
    <source>
        <dbReference type="Proteomes" id="UP000037136"/>
    </source>
</evidence>
<evidence type="ECO:0000256" key="1">
    <source>
        <dbReference type="SAM" id="MobiDB-lite"/>
    </source>
</evidence>
<dbReference type="EMBL" id="LAZP02000128">
    <property type="protein sequence ID" value="PFH60457.1"/>
    <property type="molecule type" value="Genomic_DNA"/>
</dbReference>
<accession>A0A2A9PHV2</accession>
<proteinExistence type="predicted"/>
<reference evidence="2 3" key="1">
    <citation type="journal article" date="2015" name="BMC Genomics">
        <title>Gene expression during zombie ant biting behavior reflects the complexity underlying fungal parasitic behavioral manipulation.</title>
        <authorList>
            <person name="de Bekker C."/>
            <person name="Ohm R.A."/>
            <person name="Loreto R.G."/>
            <person name="Sebastian A."/>
            <person name="Albert I."/>
            <person name="Merrow M."/>
            <person name="Brachmann A."/>
            <person name="Hughes D.P."/>
        </authorList>
    </citation>
    <scope>NUCLEOTIDE SEQUENCE [LARGE SCALE GENOMIC DNA]</scope>
    <source>
        <strain evidence="2 3">SC16a</strain>
    </source>
</reference>
<keyword evidence="3" id="KW-1185">Reference proteome</keyword>
<evidence type="ECO:0008006" key="4">
    <source>
        <dbReference type="Google" id="ProtNLM"/>
    </source>
</evidence>
<comment type="caution">
    <text evidence="2">The sequence shown here is derived from an EMBL/GenBank/DDBJ whole genome shotgun (WGS) entry which is preliminary data.</text>
</comment>
<feature type="compositionally biased region" description="Basic and acidic residues" evidence="1">
    <location>
        <begin position="118"/>
        <end position="178"/>
    </location>
</feature>
<feature type="compositionally biased region" description="Basic and acidic residues" evidence="1">
    <location>
        <begin position="61"/>
        <end position="76"/>
    </location>
</feature>
<dbReference type="OrthoDB" id="5413982at2759"/>
<feature type="compositionally biased region" description="Low complexity" evidence="1">
    <location>
        <begin position="183"/>
        <end position="196"/>
    </location>
</feature>
<feature type="compositionally biased region" description="Low complexity" evidence="1">
    <location>
        <begin position="47"/>
        <end position="58"/>
    </location>
</feature>
<dbReference type="STRING" id="268505.A0A2A9PHV2"/>
<sequence length="551" mass="60561">MADAEEKARQEKIAAARKRVEELKKKRGIKSGASRESESNDASKVPAASESATSSAAAIQDHVKTNDKPDGDDNQDKTSQATTSLAQQSKLRSSSFRHGSVPVPPAPFSPDGETAPDIYRKHVARIEELEKENRRLTKEAADSERRWNKAEESLSELREADETRGKADDGGQTEKLENEVASLQRQNAQLQQQVARGPSHGHRISVSAGSPSPGIQAELDSKTATIESMEIEISRLKARVQRQETGVSSEKEQVTALEEKLARAEAAAGKAQRELLDAKRNLERATEKAVREGGERSSAETKVKTLEHDFAAIKSAKEEAELRAEALEKKVATLMTLHREQDSRSQALRKDKERADKELSDLRAKIEKLESDNIRLRSRKSVEGGGGLDDEGVDELEDEERLGLEKKIRSLEREVHELRSGVWIEKRREMEIMGGTSFQDVDLSGGGSVAQATHKKGSMGAGGGFGDLLASGLHALAGSGGGGGEEEALMEDDDIDFDEDAFRKAHQEEAQKRLERIKEVKRSLKHWEGWRLDLVDMRRGGGEGVGDIFDV</sequence>
<evidence type="ECO:0000313" key="2">
    <source>
        <dbReference type="EMBL" id="PFH60457.1"/>
    </source>
</evidence>
<gene>
    <name evidence="2" type="ORF">XA68_10932</name>
</gene>
<protein>
    <recommendedName>
        <fullName evidence="4">M protein repeat protein</fullName>
    </recommendedName>
</protein>
<feature type="compositionally biased region" description="Polar residues" evidence="1">
    <location>
        <begin position="77"/>
        <end position="97"/>
    </location>
</feature>